<feature type="transmembrane region" description="Helical" evidence="2">
    <location>
        <begin position="84"/>
        <end position="105"/>
    </location>
</feature>
<dbReference type="AlphaFoldDB" id="A0A6A5SFY7"/>
<accession>A0A6A5SFY7</accession>
<evidence type="ECO:0000313" key="3">
    <source>
        <dbReference type="EMBL" id="KAF1938660.1"/>
    </source>
</evidence>
<keyword evidence="2" id="KW-1133">Transmembrane helix</keyword>
<evidence type="ECO:0000313" key="4">
    <source>
        <dbReference type="Proteomes" id="UP000800038"/>
    </source>
</evidence>
<dbReference type="Proteomes" id="UP000800038">
    <property type="component" value="Unassembled WGS sequence"/>
</dbReference>
<dbReference type="EMBL" id="ML976099">
    <property type="protein sequence ID" value="KAF1938660.1"/>
    <property type="molecule type" value="Genomic_DNA"/>
</dbReference>
<reference evidence="3" key="1">
    <citation type="journal article" date="2020" name="Stud. Mycol.">
        <title>101 Dothideomycetes genomes: a test case for predicting lifestyles and emergence of pathogens.</title>
        <authorList>
            <person name="Haridas S."/>
            <person name="Albert R."/>
            <person name="Binder M."/>
            <person name="Bloem J."/>
            <person name="Labutti K."/>
            <person name="Salamov A."/>
            <person name="Andreopoulos B."/>
            <person name="Baker S."/>
            <person name="Barry K."/>
            <person name="Bills G."/>
            <person name="Bluhm B."/>
            <person name="Cannon C."/>
            <person name="Castanera R."/>
            <person name="Culley D."/>
            <person name="Daum C."/>
            <person name="Ezra D."/>
            <person name="Gonzalez J."/>
            <person name="Henrissat B."/>
            <person name="Kuo A."/>
            <person name="Liang C."/>
            <person name="Lipzen A."/>
            <person name="Lutzoni F."/>
            <person name="Magnuson J."/>
            <person name="Mondo S."/>
            <person name="Nolan M."/>
            <person name="Ohm R."/>
            <person name="Pangilinan J."/>
            <person name="Park H.-J."/>
            <person name="Ramirez L."/>
            <person name="Alfaro M."/>
            <person name="Sun H."/>
            <person name="Tritt A."/>
            <person name="Yoshinaga Y."/>
            <person name="Zwiers L.-H."/>
            <person name="Turgeon B."/>
            <person name="Goodwin S."/>
            <person name="Spatafora J."/>
            <person name="Crous P."/>
            <person name="Grigoriev I."/>
        </authorList>
    </citation>
    <scope>NUCLEOTIDE SEQUENCE</scope>
    <source>
        <strain evidence="3">CBS 161.51</strain>
    </source>
</reference>
<proteinExistence type="predicted"/>
<keyword evidence="4" id="KW-1185">Reference proteome</keyword>
<organism evidence="3 4">
    <name type="scientific">Clathrospora elynae</name>
    <dbReference type="NCBI Taxonomy" id="706981"/>
    <lineage>
        <taxon>Eukaryota</taxon>
        <taxon>Fungi</taxon>
        <taxon>Dikarya</taxon>
        <taxon>Ascomycota</taxon>
        <taxon>Pezizomycotina</taxon>
        <taxon>Dothideomycetes</taxon>
        <taxon>Pleosporomycetidae</taxon>
        <taxon>Pleosporales</taxon>
        <taxon>Diademaceae</taxon>
        <taxon>Clathrospora</taxon>
    </lineage>
</organism>
<feature type="region of interest" description="Disordered" evidence="1">
    <location>
        <begin position="156"/>
        <end position="175"/>
    </location>
</feature>
<keyword evidence="2" id="KW-0812">Transmembrane</keyword>
<evidence type="ECO:0000256" key="1">
    <source>
        <dbReference type="SAM" id="MobiDB-lite"/>
    </source>
</evidence>
<evidence type="ECO:0000256" key="2">
    <source>
        <dbReference type="SAM" id="Phobius"/>
    </source>
</evidence>
<protein>
    <submittedName>
        <fullName evidence="3">Uncharacterized protein</fullName>
    </submittedName>
</protein>
<name>A0A6A5SFY7_9PLEO</name>
<gene>
    <name evidence="3" type="ORF">EJ02DRAFT_514394</name>
</gene>
<keyword evidence="2" id="KW-0472">Membrane</keyword>
<sequence>MPEQGTLSLISSYTIASYQTVIDNLTQMAPLPLPHPFIYNPSPLPTTITTTTITTPYSILTSFQKRSTDCESYYTTSCNTHRTVILFVIVFVGVTVGIILSLVYAQSHRKKKTTATGGKVPRNGFATNLLPSGRVLREGRGQRKLDRCDGLNGRMFEAPPPPYMPRTPEAARMSR</sequence>